<dbReference type="EMBL" id="JAACFV010000217">
    <property type="protein sequence ID" value="KAF7502810.1"/>
    <property type="molecule type" value="Genomic_DNA"/>
</dbReference>
<sequence length="82" mass="9117">MPGAQAIPGRLVMIPKYCSARGILNMGNTGVRIPYQYFQHHTVPQLGTLVVRSNRSTSCDSRLGDVMKIRSQADGQLRPTFR</sequence>
<gene>
    <name evidence="1" type="ORF">GJ744_005023</name>
</gene>
<dbReference type="AlphaFoldDB" id="A0A8H7DYX5"/>
<accession>A0A8H7DYX5</accession>
<proteinExistence type="predicted"/>
<protein>
    <submittedName>
        <fullName evidence="1">Uncharacterized protein</fullName>
    </submittedName>
</protein>
<comment type="caution">
    <text evidence="1">The sequence shown here is derived from an EMBL/GenBank/DDBJ whole genome shotgun (WGS) entry which is preliminary data.</text>
</comment>
<evidence type="ECO:0000313" key="1">
    <source>
        <dbReference type="EMBL" id="KAF7502810.1"/>
    </source>
</evidence>
<reference evidence="1" key="1">
    <citation type="submission" date="2020-02" db="EMBL/GenBank/DDBJ databases">
        <authorList>
            <person name="Palmer J.M."/>
        </authorList>
    </citation>
    <scope>NUCLEOTIDE SEQUENCE</scope>
    <source>
        <strain evidence="1">EPUS1.4</strain>
        <tissue evidence="1">Thallus</tissue>
    </source>
</reference>
<name>A0A8H7DYX5_9EURO</name>
<keyword evidence="2" id="KW-1185">Reference proteome</keyword>
<organism evidence="1 2">
    <name type="scientific">Endocarpon pusillum</name>
    <dbReference type="NCBI Taxonomy" id="364733"/>
    <lineage>
        <taxon>Eukaryota</taxon>
        <taxon>Fungi</taxon>
        <taxon>Dikarya</taxon>
        <taxon>Ascomycota</taxon>
        <taxon>Pezizomycotina</taxon>
        <taxon>Eurotiomycetes</taxon>
        <taxon>Chaetothyriomycetidae</taxon>
        <taxon>Verrucariales</taxon>
        <taxon>Verrucariaceae</taxon>
        <taxon>Endocarpon</taxon>
    </lineage>
</organism>
<evidence type="ECO:0000313" key="2">
    <source>
        <dbReference type="Proteomes" id="UP000606974"/>
    </source>
</evidence>
<dbReference type="Proteomes" id="UP000606974">
    <property type="component" value="Unassembled WGS sequence"/>
</dbReference>